<evidence type="ECO:0000259" key="7">
    <source>
        <dbReference type="PROSITE" id="PS51093"/>
    </source>
</evidence>
<keyword evidence="3 8" id="KW-0762">Sugar transport</keyword>
<gene>
    <name evidence="8" type="ORF">M3N64_05340</name>
</gene>
<protein>
    <submittedName>
        <fullName evidence="8">PTS glucose transporter subunit IIA</fullName>
    </submittedName>
</protein>
<evidence type="ECO:0000256" key="5">
    <source>
        <dbReference type="ARBA" id="ARBA00022683"/>
    </source>
</evidence>
<evidence type="ECO:0000256" key="6">
    <source>
        <dbReference type="ARBA" id="ARBA00022777"/>
    </source>
</evidence>
<dbReference type="Gene3D" id="2.70.70.10">
    <property type="entry name" value="Glucose Permease (Domain IIA)"/>
    <property type="match status" value="1"/>
</dbReference>
<dbReference type="RefSeq" id="WP_249099179.1">
    <property type="nucleotide sequence ID" value="NZ_JAMAST010000003.1"/>
</dbReference>
<evidence type="ECO:0000313" key="9">
    <source>
        <dbReference type="Proteomes" id="UP001203004"/>
    </source>
</evidence>
<reference evidence="8 9" key="1">
    <citation type="submission" date="2022-05" db="EMBL/GenBank/DDBJ databases">
        <title>Sporolactobacillus sp nov CPB3-1, isolated from tree bark (Mangifera indica L.).</title>
        <authorList>
            <person name="Phuengjayaem S."/>
            <person name="Tanasupawat S."/>
        </authorList>
    </citation>
    <scope>NUCLEOTIDE SEQUENCE [LARGE SCALE GENOMIC DNA]</scope>
    <source>
        <strain evidence="8 9">CPB3-1</strain>
    </source>
</reference>
<proteinExistence type="predicted"/>
<dbReference type="Proteomes" id="UP001203004">
    <property type="component" value="Unassembled WGS sequence"/>
</dbReference>
<dbReference type="Pfam" id="PF00358">
    <property type="entry name" value="PTS_EIIA_1"/>
    <property type="match status" value="1"/>
</dbReference>
<dbReference type="PANTHER" id="PTHR45008:SF1">
    <property type="entry name" value="PTS SYSTEM GLUCOSE-SPECIFIC EIIA COMPONENT"/>
    <property type="match status" value="1"/>
</dbReference>
<keyword evidence="5" id="KW-0598">Phosphotransferase system</keyword>
<dbReference type="NCBIfam" id="TIGR00830">
    <property type="entry name" value="PTBA"/>
    <property type="match status" value="1"/>
</dbReference>
<dbReference type="SUPFAM" id="SSF51261">
    <property type="entry name" value="Duplicated hybrid motif"/>
    <property type="match status" value="1"/>
</dbReference>
<organism evidence="8 9">
    <name type="scientific">Sporolactobacillus mangiferae</name>
    <dbReference type="NCBI Taxonomy" id="2940498"/>
    <lineage>
        <taxon>Bacteria</taxon>
        <taxon>Bacillati</taxon>
        <taxon>Bacillota</taxon>
        <taxon>Bacilli</taxon>
        <taxon>Bacillales</taxon>
        <taxon>Sporolactobacillaceae</taxon>
        <taxon>Sporolactobacillus</taxon>
    </lineage>
</organism>
<dbReference type="EMBL" id="JAMAST010000003">
    <property type="protein sequence ID" value="MCL1631375.1"/>
    <property type="molecule type" value="Genomic_DNA"/>
</dbReference>
<evidence type="ECO:0000256" key="4">
    <source>
        <dbReference type="ARBA" id="ARBA00022679"/>
    </source>
</evidence>
<evidence type="ECO:0000313" key="8">
    <source>
        <dbReference type="EMBL" id="MCL1631375.1"/>
    </source>
</evidence>
<evidence type="ECO:0000256" key="3">
    <source>
        <dbReference type="ARBA" id="ARBA00022597"/>
    </source>
</evidence>
<comment type="caution">
    <text evidence="8">The sequence shown here is derived from an EMBL/GenBank/DDBJ whole genome shotgun (WGS) entry which is preliminary data.</text>
</comment>
<name>A0ABT0MAL3_9BACL</name>
<evidence type="ECO:0000256" key="2">
    <source>
        <dbReference type="ARBA" id="ARBA00022448"/>
    </source>
</evidence>
<dbReference type="PROSITE" id="PS51093">
    <property type="entry name" value="PTS_EIIA_TYPE_1"/>
    <property type="match status" value="1"/>
</dbReference>
<dbReference type="InterPro" id="IPR011055">
    <property type="entry name" value="Dup_hybrid_motif"/>
</dbReference>
<keyword evidence="4" id="KW-0808">Transferase</keyword>
<feature type="domain" description="PTS EIIA type-1" evidence="7">
    <location>
        <begin position="47"/>
        <end position="151"/>
    </location>
</feature>
<dbReference type="PANTHER" id="PTHR45008">
    <property type="entry name" value="PTS SYSTEM GLUCOSE-SPECIFIC EIIA COMPONENT"/>
    <property type="match status" value="1"/>
</dbReference>
<comment type="subcellular location">
    <subcellularLocation>
        <location evidence="1">Cytoplasm</location>
    </subcellularLocation>
</comment>
<dbReference type="InterPro" id="IPR050890">
    <property type="entry name" value="PTS_EIIA_component"/>
</dbReference>
<keyword evidence="2" id="KW-0813">Transport</keyword>
<accession>A0ABT0MAL3</accession>
<keyword evidence="9" id="KW-1185">Reference proteome</keyword>
<dbReference type="InterPro" id="IPR001127">
    <property type="entry name" value="PTS_EIIA_1_perm"/>
</dbReference>
<dbReference type="PROSITE" id="PS00371">
    <property type="entry name" value="PTS_EIIA_TYPE_1_HIS"/>
    <property type="match status" value="1"/>
</dbReference>
<sequence length="169" mass="18289">MRFLKRLFRKNGSDTDQAEPSAADIAAAGDFYMPFKGKVVPITEVPDPVFSKKMMGDGFAIIPESNILRSPIDGRVTNIFPTNHAITLKASDGRELLIHVGLETVSLKGAGFAPLVREGAEVKKGDRLLQVDFASISSKIPSTITPVVFTNLSDTEYVVVEDGKVSIHS</sequence>
<keyword evidence="6" id="KW-0418">Kinase</keyword>
<evidence type="ECO:0000256" key="1">
    <source>
        <dbReference type="ARBA" id="ARBA00004496"/>
    </source>
</evidence>